<feature type="non-terminal residue" evidence="2">
    <location>
        <position position="55"/>
    </location>
</feature>
<sequence length="55" mass="6857">ILLLDGHITYYKEDFTIKYYEHHIISFKFPSHFIHIFQPLNVGVFWPWKHYYNQA</sequence>
<dbReference type="GO" id="GO:0003676">
    <property type="term" value="F:nucleic acid binding"/>
    <property type="evidence" value="ECO:0007669"/>
    <property type="project" value="InterPro"/>
</dbReference>
<keyword evidence="3" id="KW-1185">Reference proteome</keyword>
<dbReference type="InterPro" id="IPR004875">
    <property type="entry name" value="DDE_SF_endonuclease_dom"/>
</dbReference>
<reference evidence="2 3" key="1">
    <citation type="journal article" date="2018" name="Nat. Ecol. Evol.">
        <title>Pezizomycetes genomes reveal the molecular basis of ectomycorrhizal truffle lifestyle.</title>
        <authorList>
            <person name="Murat C."/>
            <person name="Payen T."/>
            <person name="Noel B."/>
            <person name="Kuo A."/>
            <person name="Morin E."/>
            <person name="Chen J."/>
            <person name="Kohler A."/>
            <person name="Krizsan K."/>
            <person name="Balestrini R."/>
            <person name="Da Silva C."/>
            <person name="Montanini B."/>
            <person name="Hainaut M."/>
            <person name="Levati E."/>
            <person name="Barry K.W."/>
            <person name="Belfiori B."/>
            <person name="Cichocki N."/>
            <person name="Clum A."/>
            <person name="Dockter R.B."/>
            <person name="Fauchery L."/>
            <person name="Guy J."/>
            <person name="Iotti M."/>
            <person name="Le Tacon F."/>
            <person name="Lindquist E.A."/>
            <person name="Lipzen A."/>
            <person name="Malagnac F."/>
            <person name="Mello A."/>
            <person name="Molinier V."/>
            <person name="Miyauchi S."/>
            <person name="Poulain J."/>
            <person name="Riccioni C."/>
            <person name="Rubini A."/>
            <person name="Sitrit Y."/>
            <person name="Splivallo R."/>
            <person name="Traeger S."/>
            <person name="Wang M."/>
            <person name="Zifcakova L."/>
            <person name="Wipf D."/>
            <person name="Zambonelli A."/>
            <person name="Paolocci F."/>
            <person name="Nowrousian M."/>
            <person name="Ottonello S."/>
            <person name="Baldrian P."/>
            <person name="Spatafora J.W."/>
            <person name="Henrissat B."/>
            <person name="Nagy L.G."/>
            <person name="Aury J.M."/>
            <person name="Wincker P."/>
            <person name="Grigoriev I.V."/>
            <person name="Bonfante P."/>
            <person name="Martin F.M."/>
        </authorList>
    </citation>
    <scope>NUCLEOTIDE SEQUENCE [LARGE SCALE GENOMIC DNA]</scope>
    <source>
        <strain evidence="2 3">120613-1</strain>
    </source>
</reference>
<organism evidence="2 3">
    <name type="scientific">Choiromyces venosus 120613-1</name>
    <dbReference type="NCBI Taxonomy" id="1336337"/>
    <lineage>
        <taxon>Eukaryota</taxon>
        <taxon>Fungi</taxon>
        <taxon>Dikarya</taxon>
        <taxon>Ascomycota</taxon>
        <taxon>Pezizomycotina</taxon>
        <taxon>Pezizomycetes</taxon>
        <taxon>Pezizales</taxon>
        <taxon>Tuberaceae</taxon>
        <taxon>Choiromyces</taxon>
    </lineage>
</organism>
<evidence type="ECO:0000259" key="1">
    <source>
        <dbReference type="Pfam" id="PF03184"/>
    </source>
</evidence>
<accession>A0A3N4K4E2</accession>
<name>A0A3N4K4E2_9PEZI</name>
<feature type="non-terminal residue" evidence="2">
    <location>
        <position position="1"/>
    </location>
</feature>
<feature type="domain" description="DDE-1" evidence="1">
    <location>
        <begin position="1"/>
        <end position="54"/>
    </location>
</feature>
<dbReference type="OrthoDB" id="78733at2759"/>
<dbReference type="AlphaFoldDB" id="A0A3N4K4E2"/>
<proteinExistence type="predicted"/>
<evidence type="ECO:0000313" key="3">
    <source>
        <dbReference type="Proteomes" id="UP000276215"/>
    </source>
</evidence>
<dbReference type="Proteomes" id="UP000276215">
    <property type="component" value="Unassembled WGS sequence"/>
</dbReference>
<gene>
    <name evidence="2" type="ORF">L873DRAFT_1621598</name>
</gene>
<dbReference type="Pfam" id="PF03184">
    <property type="entry name" value="DDE_1"/>
    <property type="match status" value="1"/>
</dbReference>
<protein>
    <recommendedName>
        <fullName evidence="1">DDE-1 domain-containing protein</fullName>
    </recommendedName>
</protein>
<dbReference type="EMBL" id="ML120353">
    <property type="protein sequence ID" value="RPB05436.1"/>
    <property type="molecule type" value="Genomic_DNA"/>
</dbReference>
<evidence type="ECO:0000313" key="2">
    <source>
        <dbReference type="EMBL" id="RPB05436.1"/>
    </source>
</evidence>